<dbReference type="PANTHER" id="PTHR10672">
    <property type="entry name" value="ADDUCIN"/>
    <property type="match status" value="1"/>
</dbReference>
<dbReference type="SUPFAM" id="SSF53639">
    <property type="entry name" value="AraD/HMP-PK domain-like"/>
    <property type="match status" value="1"/>
</dbReference>
<dbReference type="Pfam" id="PF00596">
    <property type="entry name" value="Aldolase_II"/>
    <property type="match status" value="1"/>
</dbReference>
<dbReference type="InterPro" id="IPR051017">
    <property type="entry name" value="Aldolase-II_Adducin_sf"/>
</dbReference>
<proteinExistence type="predicted"/>
<feature type="domain" description="Class II aldolase/adducin N-terminal" evidence="1">
    <location>
        <begin position="64"/>
        <end position="248"/>
    </location>
</feature>
<gene>
    <name evidence="2" type="ORF">B0T10DRAFT_592747</name>
</gene>
<organism evidence="2 3">
    <name type="scientific">Thelonectria olida</name>
    <dbReference type="NCBI Taxonomy" id="1576542"/>
    <lineage>
        <taxon>Eukaryota</taxon>
        <taxon>Fungi</taxon>
        <taxon>Dikarya</taxon>
        <taxon>Ascomycota</taxon>
        <taxon>Pezizomycotina</taxon>
        <taxon>Sordariomycetes</taxon>
        <taxon>Hypocreomycetidae</taxon>
        <taxon>Hypocreales</taxon>
        <taxon>Nectriaceae</taxon>
        <taxon>Thelonectria</taxon>
    </lineage>
</organism>
<dbReference type="NCBIfam" id="NF004855">
    <property type="entry name" value="PRK06208.1"/>
    <property type="match status" value="1"/>
</dbReference>
<comment type="caution">
    <text evidence="2">The sequence shown here is derived from an EMBL/GenBank/DDBJ whole genome shotgun (WGS) entry which is preliminary data.</text>
</comment>
<sequence>MSTSTIVTTAVKATHGENRVADRAPGFQSLVDEDEGFKNLSQGVSLQGLPHFNSFEKQRRWMLEHMAGAFRVFARKGYTEGLAGHISLRDPEHSDCFWTNPIAHHFGLMKVSDLILLNHKGETVGGNTSKPANAAGFQIHSHIHHAHPHVNAACHAHSINGRAWASFGRRLDMLHQDVCNFYGDAHQVYQDFGGVVLDPEEGERLAATLGPKGKGLILQNHGLLTVGKTVDEAAYLFSLLEACCEIQLKVEAAAANGLQRVFVKEEAAKFTYKTTSNPDGLYTDFQPDYEYELAMSNGAFLE</sequence>
<evidence type="ECO:0000259" key="1">
    <source>
        <dbReference type="SMART" id="SM01007"/>
    </source>
</evidence>
<dbReference type="GO" id="GO:0051015">
    <property type="term" value="F:actin filament binding"/>
    <property type="evidence" value="ECO:0007669"/>
    <property type="project" value="TreeGrafter"/>
</dbReference>
<dbReference type="OrthoDB" id="3238794at2759"/>
<dbReference type="GO" id="GO:0005856">
    <property type="term" value="C:cytoskeleton"/>
    <property type="evidence" value="ECO:0007669"/>
    <property type="project" value="TreeGrafter"/>
</dbReference>
<evidence type="ECO:0000313" key="2">
    <source>
        <dbReference type="EMBL" id="KAH6871033.1"/>
    </source>
</evidence>
<dbReference type="AlphaFoldDB" id="A0A9P8VNY8"/>
<dbReference type="Proteomes" id="UP000777438">
    <property type="component" value="Unassembled WGS sequence"/>
</dbReference>
<accession>A0A9P8VNY8</accession>
<dbReference type="Gene3D" id="3.40.225.10">
    <property type="entry name" value="Class II aldolase/adducin N-terminal domain"/>
    <property type="match status" value="1"/>
</dbReference>
<name>A0A9P8VNY8_9HYPO</name>
<dbReference type="SMART" id="SM01007">
    <property type="entry name" value="Aldolase_II"/>
    <property type="match status" value="1"/>
</dbReference>
<dbReference type="PANTHER" id="PTHR10672:SF25">
    <property type="entry name" value="MEIOTICALLY UP-REGULATED GENE 14 PROTEIN"/>
    <property type="match status" value="1"/>
</dbReference>
<dbReference type="InterPro" id="IPR036409">
    <property type="entry name" value="Aldolase_II/adducin_N_sf"/>
</dbReference>
<evidence type="ECO:0000313" key="3">
    <source>
        <dbReference type="Proteomes" id="UP000777438"/>
    </source>
</evidence>
<dbReference type="FunFam" id="3.40.225.10:FF:000009">
    <property type="entry name" value="Class II aldolase/adducin N-terminal"/>
    <property type="match status" value="1"/>
</dbReference>
<keyword evidence="3" id="KW-1185">Reference proteome</keyword>
<protein>
    <submittedName>
        <fullName evidence="2">Class II aldolase/adducin N-terminal</fullName>
    </submittedName>
</protein>
<dbReference type="InterPro" id="IPR001303">
    <property type="entry name" value="Aldolase_II/adducin_N"/>
</dbReference>
<dbReference type="EMBL" id="JAGPYM010000060">
    <property type="protein sequence ID" value="KAH6871033.1"/>
    <property type="molecule type" value="Genomic_DNA"/>
</dbReference>
<reference evidence="2 3" key="1">
    <citation type="journal article" date="2021" name="Nat. Commun.">
        <title>Genetic determinants of endophytism in the Arabidopsis root mycobiome.</title>
        <authorList>
            <person name="Mesny F."/>
            <person name="Miyauchi S."/>
            <person name="Thiergart T."/>
            <person name="Pickel B."/>
            <person name="Atanasova L."/>
            <person name="Karlsson M."/>
            <person name="Huettel B."/>
            <person name="Barry K.W."/>
            <person name="Haridas S."/>
            <person name="Chen C."/>
            <person name="Bauer D."/>
            <person name="Andreopoulos W."/>
            <person name="Pangilinan J."/>
            <person name="LaButti K."/>
            <person name="Riley R."/>
            <person name="Lipzen A."/>
            <person name="Clum A."/>
            <person name="Drula E."/>
            <person name="Henrissat B."/>
            <person name="Kohler A."/>
            <person name="Grigoriev I.V."/>
            <person name="Martin F.M."/>
            <person name="Hacquard S."/>
        </authorList>
    </citation>
    <scope>NUCLEOTIDE SEQUENCE [LARGE SCALE GENOMIC DNA]</scope>
    <source>
        <strain evidence="2 3">MPI-CAGE-CH-0241</strain>
    </source>
</reference>